<evidence type="ECO:0000256" key="1">
    <source>
        <dbReference type="SAM" id="MobiDB-lite"/>
    </source>
</evidence>
<gene>
    <name evidence="2" type="ORF">ANCCEY_11617</name>
</gene>
<sequence>MVRQFVPNVCVRGQSTRHAHSVERTFGMYVDELSLLQWAARKREDRRPLHGRISTNRRLNTLHKNSDDKTDTGRALYD</sequence>
<organism evidence="2 3">
    <name type="scientific">Ancylostoma ceylanicum</name>
    <dbReference type="NCBI Taxonomy" id="53326"/>
    <lineage>
        <taxon>Eukaryota</taxon>
        <taxon>Metazoa</taxon>
        <taxon>Ecdysozoa</taxon>
        <taxon>Nematoda</taxon>
        <taxon>Chromadorea</taxon>
        <taxon>Rhabditida</taxon>
        <taxon>Rhabditina</taxon>
        <taxon>Rhabditomorpha</taxon>
        <taxon>Strongyloidea</taxon>
        <taxon>Ancylostomatidae</taxon>
        <taxon>Ancylostomatinae</taxon>
        <taxon>Ancylostoma</taxon>
    </lineage>
</organism>
<feature type="compositionally biased region" description="Polar residues" evidence="1">
    <location>
        <begin position="53"/>
        <end position="63"/>
    </location>
</feature>
<proteinExistence type="predicted"/>
<evidence type="ECO:0000313" key="3">
    <source>
        <dbReference type="Proteomes" id="UP000054495"/>
    </source>
</evidence>
<protein>
    <submittedName>
        <fullName evidence="2">Uncharacterized protein</fullName>
    </submittedName>
</protein>
<keyword evidence="3" id="KW-1185">Reference proteome</keyword>
<dbReference type="AlphaFoldDB" id="A0A0D6LBQ7"/>
<reference evidence="2 3" key="1">
    <citation type="submission" date="2013-05" db="EMBL/GenBank/DDBJ databases">
        <title>Draft genome of the parasitic nematode Anyclostoma ceylanicum.</title>
        <authorList>
            <person name="Mitreva M."/>
        </authorList>
    </citation>
    <scope>NUCLEOTIDE SEQUENCE [LARGE SCALE GENOMIC DNA]</scope>
</reference>
<dbReference type="EMBL" id="KE125314">
    <property type="protein sequence ID" value="EPB69289.1"/>
    <property type="molecule type" value="Genomic_DNA"/>
</dbReference>
<accession>A0A0D6LBQ7</accession>
<name>A0A0D6LBQ7_9BILA</name>
<dbReference type="Proteomes" id="UP000054495">
    <property type="component" value="Unassembled WGS sequence"/>
</dbReference>
<evidence type="ECO:0000313" key="2">
    <source>
        <dbReference type="EMBL" id="EPB69289.1"/>
    </source>
</evidence>
<feature type="compositionally biased region" description="Basic and acidic residues" evidence="1">
    <location>
        <begin position="64"/>
        <end position="78"/>
    </location>
</feature>
<feature type="region of interest" description="Disordered" evidence="1">
    <location>
        <begin position="49"/>
        <end position="78"/>
    </location>
</feature>